<keyword evidence="1" id="KW-0863">Zinc-finger</keyword>
<dbReference type="InterPro" id="IPR012816">
    <property type="entry name" value="NADAR"/>
</dbReference>
<dbReference type="InterPro" id="IPR037238">
    <property type="entry name" value="YbiA-like_sf"/>
</dbReference>
<evidence type="ECO:0000259" key="3">
    <source>
        <dbReference type="PROSITE" id="PS50158"/>
    </source>
</evidence>
<feature type="region of interest" description="Disordered" evidence="2">
    <location>
        <begin position="383"/>
        <end position="431"/>
    </location>
</feature>
<dbReference type="PROSITE" id="PS50158">
    <property type="entry name" value="ZF_CCHC"/>
    <property type="match status" value="1"/>
</dbReference>
<dbReference type="GO" id="GO:0008270">
    <property type="term" value="F:zinc ion binding"/>
    <property type="evidence" value="ECO:0007669"/>
    <property type="project" value="UniProtKB-KW"/>
</dbReference>
<evidence type="ECO:0000313" key="4">
    <source>
        <dbReference type="EMBL" id="KAK3086889.1"/>
    </source>
</evidence>
<proteinExistence type="predicted"/>
<dbReference type="NCBIfam" id="TIGR02464">
    <property type="entry name" value="ribofla_fusion"/>
    <property type="match status" value="1"/>
</dbReference>
<dbReference type="AlphaFoldDB" id="A0AA88XSV2"/>
<dbReference type="EMBL" id="VSWD01000012">
    <property type="protein sequence ID" value="KAK3086889.1"/>
    <property type="molecule type" value="Genomic_DNA"/>
</dbReference>
<evidence type="ECO:0000256" key="1">
    <source>
        <dbReference type="PROSITE-ProRule" id="PRU00047"/>
    </source>
</evidence>
<evidence type="ECO:0000313" key="5">
    <source>
        <dbReference type="Proteomes" id="UP001186944"/>
    </source>
</evidence>
<feature type="domain" description="CCHC-type" evidence="3">
    <location>
        <begin position="187"/>
        <end position="202"/>
    </location>
</feature>
<dbReference type="Gene3D" id="4.10.60.10">
    <property type="entry name" value="Zinc finger, CCHC-type"/>
    <property type="match status" value="1"/>
</dbReference>
<dbReference type="SUPFAM" id="SSF143990">
    <property type="entry name" value="YbiA-like"/>
    <property type="match status" value="1"/>
</dbReference>
<dbReference type="InterPro" id="IPR001878">
    <property type="entry name" value="Znf_CCHC"/>
</dbReference>
<keyword evidence="1" id="KW-0479">Metal-binding</keyword>
<dbReference type="SMART" id="SM00343">
    <property type="entry name" value="ZnF_C2HC"/>
    <property type="match status" value="1"/>
</dbReference>
<gene>
    <name evidence="4" type="ORF">FSP39_024999</name>
</gene>
<dbReference type="GO" id="GO:0003676">
    <property type="term" value="F:nucleic acid binding"/>
    <property type="evidence" value="ECO:0007669"/>
    <property type="project" value="InterPro"/>
</dbReference>
<dbReference type="Gene3D" id="1.10.357.40">
    <property type="entry name" value="YbiA-like"/>
    <property type="match status" value="1"/>
</dbReference>
<feature type="compositionally biased region" description="Basic and acidic residues" evidence="2">
    <location>
        <begin position="394"/>
        <end position="411"/>
    </location>
</feature>
<dbReference type="Pfam" id="PF08719">
    <property type="entry name" value="NADAR"/>
    <property type="match status" value="1"/>
</dbReference>
<keyword evidence="5" id="KW-1185">Reference proteome</keyword>
<evidence type="ECO:0000256" key="2">
    <source>
        <dbReference type="SAM" id="MobiDB-lite"/>
    </source>
</evidence>
<accession>A0AA88XSV2</accession>
<feature type="compositionally biased region" description="Polar residues" evidence="2">
    <location>
        <begin position="417"/>
        <end position="431"/>
    </location>
</feature>
<dbReference type="CDD" id="cd15457">
    <property type="entry name" value="NADAR"/>
    <property type="match status" value="1"/>
</dbReference>
<comment type="caution">
    <text evidence="4">The sequence shown here is derived from an EMBL/GenBank/DDBJ whole genome shotgun (WGS) entry which is preliminary data.</text>
</comment>
<dbReference type="InterPro" id="IPR036875">
    <property type="entry name" value="Znf_CCHC_sf"/>
</dbReference>
<name>A0AA88XSV2_PINIB</name>
<feature type="compositionally biased region" description="Basic residues" evidence="2">
    <location>
        <begin position="383"/>
        <end position="393"/>
    </location>
</feature>
<sequence>MEGMRKPVYLKNRDIQIDQNNKINDFEMYEAIKEKVGDDIHCIQRERDLWRIYLKSENSRSKLIIEGFELRSITVQVYDSNPYSTGALSPGDSVLKVTISGLPLSVDDSAVMEMLNKYEVTVKSDLKYEKIRHPITHRMTSVLNGNRFLYIEKLRDNKSLPRNVNCAGLKCKIFYKGQNTQKTKMQCYNCWDEGHKSSDCKNEQKCRVCLKTGHNPGSPECEFYTTAKNVVVFKGKDNPISNFYPCEIRVFGENHQSAEHAFQLTKAIRAGNLEAADKVRTSKTALDAKRVGNTIRTPDKWETEQYEVMENIISSKAEQVDEFRTKLESCGANSTFAEATVDSLWGTGLDVNATMHTDPSKWPGKNELGKIVKKVSVKYARKVRSASVPRKKSKHDESQKSMEEFIRDLRRGRTKRNIASDSGESDLSTHE</sequence>
<protein>
    <recommendedName>
        <fullName evidence="3">CCHC-type domain-containing protein</fullName>
    </recommendedName>
</protein>
<dbReference type="Proteomes" id="UP001186944">
    <property type="component" value="Unassembled WGS sequence"/>
</dbReference>
<keyword evidence="1" id="KW-0862">Zinc</keyword>
<organism evidence="4 5">
    <name type="scientific">Pinctada imbricata</name>
    <name type="common">Atlantic pearl-oyster</name>
    <name type="synonym">Pinctada martensii</name>
    <dbReference type="NCBI Taxonomy" id="66713"/>
    <lineage>
        <taxon>Eukaryota</taxon>
        <taxon>Metazoa</taxon>
        <taxon>Spiralia</taxon>
        <taxon>Lophotrochozoa</taxon>
        <taxon>Mollusca</taxon>
        <taxon>Bivalvia</taxon>
        <taxon>Autobranchia</taxon>
        <taxon>Pteriomorphia</taxon>
        <taxon>Pterioida</taxon>
        <taxon>Pterioidea</taxon>
        <taxon>Pteriidae</taxon>
        <taxon>Pinctada</taxon>
    </lineage>
</organism>
<dbReference type="SUPFAM" id="SSF57756">
    <property type="entry name" value="Retrovirus zinc finger-like domains"/>
    <property type="match status" value="1"/>
</dbReference>
<reference evidence="4" key="1">
    <citation type="submission" date="2019-08" db="EMBL/GenBank/DDBJ databases">
        <title>The improved chromosome-level genome for the pearl oyster Pinctada fucata martensii using PacBio sequencing and Hi-C.</title>
        <authorList>
            <person name="Zheng Z."/>
        </authorList>
    </citation>
    <scope>NUCLEOTIDE SEQUENCE</scope>
    <source>
        <strain evidence="4">ZZ-2019</strain>
        <tissue evidence="4">Adductor muscle</tissue>
    </source>
</reference>